<dbReference type="OrthoDB" id="10657at2157"/>
<dbReference type="InterPro" id="IPR000780">
    <property type="entry name" value="CheR_MeTrfase"/>
</dbReference>
<evidence type="ECO:0000259" key="6">
    <source>
        <dbReference type="PROSITE" id="PS50123"/>
    </source>
</evidence>
<dbReference type="Pfam" id="PF01739">
    <property type="entry name" value="CheR"/>
    <property type="match status" value="1"/>
</dbReference>
<dbReference type="Proteomes" id="UP000509478">
    <property type="component" value="Chromosome"/>
</dbReference>
<dbReference type="InterPro" id="IPR029063">
    <property type="entry name" value="SAM-dependent_MTases_sf"/>
</dbReference>
<dbReference type="SUPFAM" id="SSF53335">
    <property type="entry name" value="S-adenosyl-L-methionine-dependent methyltransferases"/>
    <property type="match status" value="1"/>
</dbReference>
<protein>
    <recommendedName>
        <fullName evidence="2">protein-glutamate O-methyltransferase</fullName>
        <ecNumber evidence="2">2.1.1.80</ecNumber>
    </recommendedName>
</protein>
<dbReference type="PRINTS" id="PR00996">
    <property type="entry name" value="CHERMTFRASE"/>
</dbReference>
<dbReference type="Gene3D" id="1.10.155.10">
    <property type="entry name" value="Chemotaxis receptor methyltransferase CheR, N-terminal domain"/>
    <property type="match status" value="1"/>
</dbReference>
<reference evidence="7 8" key="1">
    <citation type="submission" date="2018-02" db="EMBL/GenBank/DDBJ databases">
        <title>Complete genome of Nitrosopumilus ureaphilus PS0.</title>
        <authorList>
            <person name="Qin W."/>
            <person name="Zheng Y."/>
            <person name="Stahl D.A."/>
        </authorList>
    </citation>
    <scope>NUCLEOTIDE SEQUENCE [LARGE SCALE GENOMIC DNA]</scope>
    <source>
        <strain evidence="7 8">PS0</strain>
    </source>
</reference>
<dbReference type="PROSITE" id="PS50123">
    <property type="entry name" value="CHER"/>
    <property type="match status" value="1"/>
</dbReference>
<keyword evidence="8" id="KW-1185">Reference proteome</keyword>
<feature type="domain" description="CheR-type methyltransferase" evidence="6">
    <location>
        <begin position="17"/>
        <end position="257"/>
    </location>
</feature>
<dbReference type="GO" id="GO:0032259">
    <property type="term" value="P:methylation"/>
    <property type="evidence" value="ECO:0007669"/>
    <property type="project" value="UniProtKB-KW"/>
</dbReference>
<dbReference type="SUPFAM" id="SSF47757">
    <property type="entry name" value="Chemotaxis receptor methyltransferase CheR, N-terminal domain"/>
    <property type="match status" value="1"/>
</dbReference>
<dbReference type="Gene3D" id="3.40.50.150">
    <property type="entry name" value="Vaccinia Virus protein VP39"/>
    <property type="match status" value="1"/>
</dbReference>
<dbReference type="KEGG" id="nue:C5F50_07065"/>
<comment type="catalytic activity">
    <reaction evidence="1">
        <text>L-glutamyl-[protein] + S-adenosyl-L-methionine = [protein]-L-glutamate 5-O-methyl ester + S-adenosyl-L-homocysteine</text>
        <dbReference type="Rhea" id="RHEA:24452"/>
        <dbReference type="Rhea" id="RHEA-COMP:10208"/>
        <dbReference type="Rhea" id="RHEA-COMP:10311"/>
        <dbReference type="ChEBI" id="CHEBI:29973"/>
        <dbReference type="ChEBI" id="CHEBI:57856"/>
        <dbReference type="ChEBI" id="CHEBI:59789"/>
        <dbReference type="ChEBI" id="CHEBI:82795"/>
        <dbReference type="EC" id="2.1.1.80"/>
    </reaction>
</comment>
<dbReference type="SMART" id="SM00138">
    <property type="entry name" value="MeTrc"/>
    <property type="match status" value="1"/>
</dbReference>
<dbReference type="AlphaFoldDB" id="A0A7D5R3B2"/>
<keyword evidence="3 7" id="KW-0489">Methyltransferase</keyword>
<evidence type="ECO:0000256" key="4">
    <source>
        <dbReference type="ARBA" id="ARBA00022679"/>
    </source>
</evidence>
<evidence type="ECO:0000256" key="5">
    <source>
        <dbReference type="ARBA" id="ARBA00022691"/>
    </source>
</evidence>
<dbReference type="InterPro" id="IPR050903">
    <property type="entry name" value="Bact_Chemotaxis_MeTrfase"/>
</dbReference>
<accession>A0A7D5R3B2</accession>
<organism evidence="7 8">
    <name type="scientific">Nitrosopumilus ureiphilus</name>
    <dbReference type="NCBI Taxonomy" id="1470067"/>
    <lineage>
        <taxon>Archaea</taxon>
        <taxon>Nitrososphaerota</taxon>
        <taxon>Nitrososphaeria</taxon>
        <taxon>Nitrosopumilales</taxon>
        <taxon>Nitrosopumilaceae</taxon>
        <taxon>Nitrosopumilus</taxon>
    </lineage>
</organism>
<keyword evidence="4" id="KW-0808">Transferase</keyword>
<evidence type="ECO:0000256" key="2">
    <source>
        <dbReference type="ARBA" id="ARBA00012534"/>
    </source>
</evidence>
<evidence type="ECO:0000313" key="8">
    <source>
        <dbReference type="Proteomes" id="UP000509478"/>
    </source>
</evidence>
<dbReference type="InterPro" id="IPR022641">
    <property type="entry name" value="CheR_N"/>
</dbReference>
<dbReference type="PANTHER" id="PTHR24422">
    <property type="entry name" value="CHEMOTAXIS PROTEIN METHYLTRANSFERASE"/>
    <property type="match status" value="1"/>
</dbReference>
<dbReference type="Pfam" id="PF03705">
    <property type="entry name" value="CheR_N"/>
    <property type="match status" value="1"/>
</dbReference>
<gene>
    <name evidence="7" type="ORF">C5F50_07065</name>
</gene>
<proteinExistence type="predicted"/>
<dbReference type="EMBL" id="CP026995">
    <property type="protein sequence ID" value="QLH06860.1"/>
    <property type="molecule type" value="Genomic_DNA"/>
</dbReference>
<keyword evidence="5" id="KW-0949">S-adenosyl-L-methionine</keyword>
<dbReference type="GO" id="GO:0008983">
    <property type="term" value="F:protein-glutamate O-methyltransferase activity"/>
    <property type="evidence" value="ECO:0007669"/>
    <property type="project" value="UniProtKB-EC"/>
</dbReference>
<dbReference type="PANTHER" id="PTHR24422:SF10">
    <property type="entry name" value="CHEMOTAXIS PROTEIN METHYLTRANSFERASE 2"/>
    <property type="match status" value="1"/>
</dbReference>
<dbReference type="EC" id="2.1.1.80" evidence="2"/>
<evidence type="ECO:0000256" key="1">
    <source>
        <dbReference type="ARBA" id="ARBA00001541"/>
    </source>
</evidence>
<name>A0A7D5R3B2_9ARCH</name>
<dbReference type="InterPro" id="IPR022642">
    <property type="entry name" value="CheR_C"/>
</dbReference>
<dbReference type="CDD" id="cd02440">
    <property type="entry name" value="AdoMet_MTases"/>
    <property type="match status" value="1"/>
</dbReference>
<dbReference type="InterPro" id="IPR036804">
    <property type="entry name" value="CheR_N_sf"/>
</dbReference>
<sequence length="271" mass="31573">MMEPKIIHKLDPVISEVKKKTGINIDNFKPTFLERRILFRMRTVGILDYDEYVKLLSTSFDEAKSLYTAFSINVTKFFRDPHVWEKLENDIIPNFLKTTRFSPIRAWSCGSASGEEPHSISILLNDSLKETRIGYQVYATDISADAITHAKKGIYRNENLINVHPERLNTHFEKTSEGHYQVSSVIRNRIEYERLDMLKTTGKLFDIIFCRNVLIYYDKDAHEQIFKKFADVLKKDGILVLGQDESMIGTKGCNYFELPCPKERIYQKKSQ</sequence>
<evidence type="ECO:0000313" key="7">
    <source>
        <dbReference type="EMBL" id="QLH06860.1"/>
    </source>
</evidence>
<evidence type="ECO:0000256" key="3">
    <source>
        <dbReference type="ARBA" id="ARBA00022603"/>
    </source>
</evidence>